<dbReference type="PANTHER" id="PTHR46268">
    <property type="entry name" value="STRESS RESPONSE PROTEIN NHAX"/>
    <property type="match status" value="1"/>
</dbReference>
<feature type="region of interest" description="Disordered" evidence="2">
    <location>
        <begin position="169"/>
        <end position="188"/>
    </location>
</feature>
<dbReference type="InterPro" id="IPR006016">
    <property type="entry name" value="UspA"/>
</dbReference>
<comment type="similarity">
    <text evidence="1">Belongs to the universal stress protein A family.</text>
</comment>
<evidence type="ECO:0000256" key="1">
    <source>
        <dbReference type="ARBA" id="ARBA00008791"/>
    </source>
</evidence>
<organism evidence="4 5">
    <name type="scientific">Phormidesmis priestleyi</name>
    <dbReference type="NCBI Taxonomy" id="268141"/>
    <lineage>
        <taxon>Bacteria</taxon>
        <taxon>Bacillati</taxon>
        <taxon>Cyanobacteriota</taxon>
        <taxon>Cyanophyceae</taxon>
        <taxon>Leptolyngbyales</taxon>
        <taxon>Leptolyngbyaceae</taxon>
        <taxon>Phormidesmis</taxon>
    </lineage>
</organism>
<dbReference type="AlphaFoldDB" id="A0A2W4Z1G4"/>
<evidence type="ECO:0000256" key="2">
    <source>
        <dbReference type="SAM" id="MobiDB-lite"/>
    </source>
</evidence>
<dbReference type="InterPro" id="IPR006015">
    <property type="entry name" value="Universal_stress_UspA"/>
</dbReference>
<feature type="compositionally biased region" description="Low complexity" evidence="2">
    <location>
        <begin position="177"/>
        <end position="188"/>
    </location>
</feature>
<dbReference type="EMBL" id="QBMP01000139">
    <property type="protein sequence ID" value="PZO52791.1"/>
    <property type="molecule type" value="Genomic_DNA"/>
</dbReference>
<dbReference type="Pfam" id="PF00582">
    <property type="entry name" value="Usp"/>
    <property type="match status" value="1"/>
</dbReference>
<protein>
    <submittedName>
        <fullName evidence="4">Universal stress protein</fullName>
    </submittedName>
</protein>
<gene>
    <name evidence="4" type="ORF">DCF15_13270</name>
</gene>
<dbReference type="Proteomes" id="UP000249794">
    <property type="component" value="Unassembled WGS sequence"/>
</dbReference>
<accession>A0A2W4Z1G4</accession>
<reference evidence="5" key="1">
    <citation type="submission" date="2018-04" db="EMBL/GenBank/DDBJ databases">
        <authorList>
            <person name="Cornet L."/>
        </authorList>
    </citation>
    <scope>NUCLEOTIDE SEQUENCE [LARGE SCALE GENOMIC DNA]</scope>
</reference>
<dbReference type="CDD" id="cd00293">
    <property type="entry name" value="USP-like"/>
    <property type="match status" value="1"/>
</dbReference>
<dbReference type="PANTHER" id="PTHR46268:SF8">
    <property type="entry name" value="UNIVERSAL STRESS PROTEIN SLL1388"/>
    <property type="match status" value="1"/>
</dbReference>
<evidence type="ECO:0000313" key="4">
    <source>
        <dbReference type="EMBL" id="PZO52791.1"/>
    </source>
</evidence>
<sequence>MYNRILVAFDVAKPAVFESALSMAVATHANLLLLHVLSNHDVDSPTPPVAIAWDYAMPIAQSAWEHYEKRWQHYVDSGLEALRSYTERAEAAGVVAEHLQITNEPGRGICEVASTWQADLIVIGSHQRKGLQELLLGSVSNYVMHHAPCSVMVVSLKHDPINACLNQSEKERQNEPLDSSLDSSLRAA</sequence>
<evidence type="ECO:0000313" key="5">
    <source>
        <dbReference type="Proteomes" id="UP000249794"/>
    </source>
</evidence>
<proteinExistence type="inferred from homology"/>
<dbReference type="PRINTS" id="PR01438">
    <property type="entry name" value="UNVRSLSTRESS"/>
</dbReference>
<dbReference type="InterPro" id="IPR014729">
    <property type="entry name" value="Rossmann-like_a/b/a_fold"/>
</dbReference>
<comment type="caution">
    <text evidence="4">The sequence shown here is derived from an EMBL/GenBank/DDBJ whole genome shotgun (WGS) entry which is preliminary data.</text>
</comment>
<feature type="domain" description="UspA" evidence="3">
    <location>
        <begin position="1"/>
        <end position="154"/>
    </location>
</feature>
<name>A0A2W4Z1G4_9CYAN</name>
<reference evidence="4 5" key="2">
    <citation type="submission" date="2018-06" db="EMBL/GenBank/DDBJ databases">
        <title>Metagenomic assembly of (sub)arctic Cyanobacteria and their associated microbiome from non-axenic cultures.</title>
        <authorList>
            <person name="Baurain D."/>
        </authorList>
    </citation>
    <scope>NUCLEOTIDE SEQUENCE [LARGE SCALE GENOMIC DNA]</scope>
    <source>
        <strain evidence="4">ULC027bin1</strain>
    </source>
</reference>
<evidence type="ECO:0000259" key="3">
    <source>
        <dbReference type="Pfam" id="PF00582"/>
    </source>
</evidence>
<dbReference type="Gene3D" id="3.40.50.620">
    <property type="entry name" value="HUPs"/>
    <property type="match status" value="1"/>
</dbReference>
<dbReference type="SUPFAM" id="SSF52402">
    <property type="entry name" value="Adenine nucleotide alpha hydrolases-like"/>
    <property type="match status" value="1"/>
</dbReference>